<accession>A0A3N1HGU0</accession>
<dbReference type="OrthoDB" id="9798122at2"/>
<gene>
    <name evidence="2" type="ORF">EDD40_7153</name>
</gene>
<dbReference type="Gene3D" id="1.10.238.10">
    <property type="entry name" value="EF-hand"/>
    <property type="match status" value="1"/>
</dbReference>
<dbReference type="Gene3D" id="3.40.50.1820">
    <property type="entry name" value="alpha/beta hydrolase"/>
    <property type="match status" value="2"/>
</dbReference>
<dbReference type="InterPro" id="IPR018247">
    <property type="entry name" value="EF_Hand_1_Ca_BS"/>
</dbReference>
<reference evidence="2 3" key="1">
    <citation type="submission" date="2018-11" db="EMBL/GenBank/DDBJ databases">
        <title>Sequencing the genomes of 1000 actinobacteria strains.</title>
        <authorList>
            <person name="Klenk H.-P."/>
        </authorList>
    </citation>
    <scope>NUCLEOTIDE SEQUENCE [LARGE SCALE GENOMIC DNA]</scope>
    <source>
        <strain evidence="2 3">DSM 44231</strain>
    </source>
</reference>
<dbReference type="InterPro" id="IPR002048">
    <property type="entry name" value="EF_hand_dom"/>
</dbReference>
<dbReference type="PROSITE" id="PS50222">
    <property type="entry name" value="EF_HAND_2"/>
    <property type="match status" value="1"/>
</dbReference>
<dbReference type="RefSeq" id="WP_123746774.1">
    <property type="nucleotide sequence ID" value="NZ_RJKM01000001.1"/>
</dbReference>
<dbReference type="PANTHER" id="PTHR34853">
    <property type="match status" value="1"/>
</dbReference>
<dbReference type="SUPFAM" id="SSF47473">
    <property type="entry name" value="EF-hand"/>
    <property type="match status" value="1"/>
</dbReference>
<dbReference type="Pfam" id="PF03583">
    <property type="entry name" value="LIP"/>
    <property type="match status" value="1"/>
</dbReference>
<dbReference type="GO" id="GO:0004806">
    <property type="term" value="F:triacylglycerol lipase activity"/>
    <property type="evidence" value="ECO:0007669"/>
    <property type="project" value="InterPro"/>
</dbReference>
<name>A0A3N1HGU0_9PSEU</name>
<proteinExistence type="predicted"/>
<dbReference type="SMART" id="SM00054">
    <property type="entry name" value="EFh"/>
    <property type="match status" value="4"/>
</dbReference>
<dbReference type="InterPro" id="IPR029058">
    <property type="entry name" value="AB_hydrolase_fold"/>
</dbReference>
<keyword evidence="3" id="KW-1185">Reference proteome</keyword>
<evidence type="ECO:0000313" key="2">
    <source>
        <dbReference type="EMBL" id="ROP41717.1"/>
    </source>
</evidence>
<feature type="domain" description="EF-hand" evidence="1">
    <location>
        <begin position="478"/>
        <end position="513"/>
    </location>
</feature>
<dbReference type="InterPro" id="IPR005152">
    <property type="entry name" value="Lipase_secreted"/>
</dbReference>
<dbReference type="GO" id="GO:0005509">
    <property type="term" value="F:calcium ion binding"/>
    <property type="evidence" value="ECO:0007669"/>
    <property type="project" value="InterPro"/>
</dbReference>
<evidence type="ECO:0000313" key="3">
    <source>
        <dbReference type="Proteomes" id="UP000268727"/>
    </source>
</evidence>
<dbReference type="EMBL" id="RJKM01000001">
    <property type="protein sequence ID" value="ROP41717.1"/>
    <property type="molecule type" value="Genomic_DNA"/>
</dbReference>
<dbReference type="GO" id="GO:0016042">
    <property type="term" value="P:lipid catabolic process"/>
    <property type="evidence" value="ECO:0007669"/>
    <property type="project" value="InterPro"/>
</dbReference>
<dbReference type="PANTHER" id="PTHR34853:SF1">
    <property type="entry name" value="LIPASE 5"/>
    <property type="match status" value="1"/>
</dbReference>
<dbReference type="AlphaFoldDB" id="A0A3N1HGU0"/>
<dbReference type="SUPFAM" id="SSF53474">
    <property type="entry name" value="alpha/beta-Hydrolases"/>
    <property type="match status" value="1"/>
</dbReference>
<dbReference type="PROSITE" id="PS00018">
    <property type="entry name" value="EF_HAND_1"/>
    <property type="match status" value="1"/>
</dbReference>
<dbReference type="Proteomes" id="UP000268727">
    <property type="component" value="Unassembled WGS sequence"/>
</dbReference>
<sequence>MTAPTGPVPTRAPGALIRADPLARRFHPDHAEAAYRVFYQGVGHDGRGRLVTGSVFIPEGAPPADGWPVVSYAHGTTGLADRTAPSRTGLLRLERAHIATWLRAGYAVTATDYEGLATPGPHPYLNGEAVADDVIDIVRAARRLDHPLDRRSLVAGFSQGGHAALFTALVATGYAPELDFLGTVALAPPVHLARVIATRTSDASGAVCAFVPIVLAGMRTRHPGFAAGFLTERGAGLVDLAERVSLVEMFRATRAVTNGETGMTDLTRHVDVARVLDECRVPVTRLDRPVFLAAAGLDEIVPPAVVHDFADDLATAGSAVHLTTYPDADHGTILAAAHPDATDWATAVTGHTHAPPAPAARFDLLDATGDGYLRRDDYEVFALRLVQSFGHPPRSAAAMAVRLGYRGLWRALAAESDTDDDGRVGKAEFLAWAARATHTAFDRTLRPLAAAVLALVDTNGTGVLERDEFLTLTTRCGLPDPDARTLFERLDTDRRGTVEAAEIIRATREFCLDPTPDKPGRWLFGRF</sequence>
<evidence type="ECO:0000259" key="1">
    <source>
        <dbReference type="PROSITE" id="PS50222"/>
    </source>
</evidence>
<protein>
    <submittedName>
        <fullName evidence="2">EF hand domain-containing protein</fullName>
    </submittedName>
</protein>
<organism evidence="2 3">
    <name type="scientific">Saccharothrix texasensis</name>
    <dbReference type="NCBI Taxonomy" id="103734"/>
    <lineage>
        <taxon>Bacteria</taxon>
        <taxon>Bacillati</taxon>
        <taxon>Actinomycetota</taxon>
        <taxon>Actinomycetes</taxon>
        <taxon>Pseudonocardiales</taxon>
        <taxon>Pseudonocardiaceae</taxon>
        <taxon>Saccharothrix</taxon>
    </lineage>
</organism>
<comment type="caution">
    <text evidence="2">The sequence shown here is derived from an EMBL/GenBank/DDBJ whole genome shotgun (WGS) entry which is preliminary data.</text>
</comment>
<dbReference type="InterPro" id="IPR011992">
    <property type="entry name" value="EF-hand-dom_pair"/>
</dbReference>